<evidence type="ECO:0000313" key="2">
    <source>
        <dbReference type="EMBL" id="CAF3971258.1"/>
    </source>
</evidence>
<dbReference type="EMBL" id="CAJNOQ010008800">
    <property type="protein sequence ID" value="CAF1207010.1"/>
    <property type="molecule type" value="Genomic_DNA"/>
</dbReference>
<dbReference type="Proteomes" id="UP000663829">
    <property type="component" value="Unassembled WGS sequence"/>
</dbReference>
<reference evidence="1" key="1">
    <citation type="submission" date="2021-02" db="EMBL/GenBank/DDBJ databases">
        <authorList>
            <person name="Nowell W R."/>
        </authorList>
    </citation>
    <scope>NUCLEOTIDE SEQUENCE</scope>
</reference>
<keyword evidence="3" id="KW-1185">Reference proteome</keyword>
<accession>A0A814WY53</accession>
<sequence length="78" mass="9235">MRRWTTMQFVRHGFQQVPTQLADILLPSVNNTTTTIADNDDDNNSLETADDIQERHELYRELYYLIFTKTKKNGLCER</sequence>
<comment type="caution">
    <text evidence="1">The sequence shown here is derived from an EMBL/GenBank/DDBJ whole genome shotgun (WGS) entry which is preliminary data.</text>
</comment>
<organism evidence="1 3">
    <name type="scientific">Didymodactylos carnosus</name>
    <dbReference type="NCBI Taxonomy" id="1234261"/>
    <lineage>
        <taxon>Eukaryota</taxon>
        <taxon>Metazoa</taxon>
        <taxon>Spiralia</taxon>
        <taxon>Gnathifera</taxon>
        <taxon>Rotifera</taxon>
        <taxon>Eurotatoria</taxon>
        <taxon>Bdelloidea</taxon>
        <taxon>Philodinida</taxon>
        <taxon>Philodinidae</taxon>
        <taxon>Didymodactylos</taxon>
    </lineage>
</organism>
<proteinExistence type="predicted"/>
<gene>
    <name evidence="1" type="ORF">GPM918_LOCUS24015</name>
    <name evidence="2" type="ORF">SRO942_LOCUS24016</name>
</gene>
<evidence type="ECO:0000313" key="1">
    <source>
        <dbReference type="EMBL" id="CAF1207010.1"/>
    </source>
</evidence>
<dbReference type="AlphaFoldDB" id="A0A814WY53"/>
<name>A0A814WY53_9BILA</name>
<dbReference type="Proteomes" id="UP000681722">
    <property type="component" value="Unassembled WGS sequence"/>
</dbReference>
<dbReference type="EMBL" id="CAJOBC010008801">
    <property type="protein sequence ID" value="CAF3971258.1"/>
    <property type="molecule type" value="Genomic_DNA"/>
</dbReference>
<protein>
    <submittedName>
        <fullName evidence="1">Uncharacterized protein</fullName>
    </submittedName>
</protein>
<evidence type="ECO:0000313" key="3">
    <source>
        <dbReference type="Proteomes" id="UP000663829"/>
    </source>
</evidence>